<evidence type="ECO:0000313" key="2">
    <source>
        <dbReference type="Proteomes" id="UP000054324"/>
    </source>
</evidence>
<dbReference type="GeneID" id="20321815"/>
<accession>A0A074ZBS8</accession>
<gene>
    <name evidence="1" type="ORF">T265_07636</name>
</gene>
<dbReference type="KEGG" id="ovi:T265_07636"/>
<evidence type="ECO:0000313" key="1">
    <source>
        <dbReference type="EMBL" id="KER24746.1"/>
    </source>
</evidence>
<dbReference type="EMBL" id="KL596798">
    <property type="protein sequence ID" value="KER24746.1"/>
    <property type="molecule type" value="Genomic_DNA"/>
</dbReference>
<keyword evidence="2" id="KW-1185">Reference proteome</keyword>
<name>A0A074ZBS8_OPIVI</name>
<organism evidence="1 2">
    <name type="scientific">Opisthorchis viverrini</name>
    <name type="common">Southeast Asian liver fluke</name>
    <dbReference type="NCBI Taxonomy" id="6198"/>
    <lineage>
        <taxon>Eukaryota</taxon>
        <taxon>Metazoa</taxon>
        <taxon>Spiralia</taxon>
        <taxon>Lophotrochozoa</taxon>
        <taxon>Platyhelminthes</taxon>
        <taxon>Trematoda</taxon>
        <taxon>Digenea</taxon>
        <taxon>Opisthorchiida</taxon>
        <taxon>Opisthorchiata</taxon>
        <taxon>Opisthorchiidae</taxon>
        <taxon>Opisthorchis</taxon>
    </lineage>
</organism>
<sequence length="100" mass="11751">MKLHVMWDEFDPSKFYADTYLRWNEDVSKRTGGSDEFRVRLGTVHLRSHSFGDLPVWLLTLVLDAQEFETVVTCPEQYIKSFLSSGPHTEKERETEREPT</sequence>
<dbReference type="CTD" id="20321815"/>
<dbReference type="AlphaFoldDB" id="A0A074ZBS8"/>
<dbReference type="Proteomes" id="UP000054324">
    <property type="component" value="Unassembled WGS sequence"/>
</dbReference>
<proteinExistence type="predicted"/>
<reference evidence="1 2" key="1">
    <citation type="submission" date="2013-11" db="EMBL/GenBank/DDBJ databases">
        <title>Opisthorchis viverrini - life in the bile duct.</title>
        <authorList>
            <person name="Young N.D."/>
            <person name="Nagarajan N."/>
            <person name="Lin S.J."/>
            <person name="Korhonen P.K."/>
            <person name="Jex A.R."/>
            <person name="Hall R.S."/>
            <person name="Safavi-Hemami H."/>
            <person name="Kaewkong W."/>
            <person name="Bertrand D."/>
            <person name="Gao S."/>
            <person name="Seet Q."/>
            <person name="Wongkham S."/>
            <person name="Teh B.T."/>
            <person name="Wongkham C."/>
            <person name="Intapan P.M."/>
            <person name="Maleewong W."/>
            <person name="Yang X."/>
            <person name="Hu M."/>
            <person name="Wang Z."/>
            <person name="Hofmann A."/>
            <person name="Sternberg P.W."/>
            <person name="Tan P."/>
            <person name="Wang J."/>
            <person name="Gasser R.B."/>
        </authorList>
    </citation>
    <scope>NUCLEOTIDE SEQUENCE [LARGE SCALE GENOMIC DNA]</scope>
</reference>
<protein>
    <submittedName>
        <fullName evidence="1">Uncharacterized protein</fullName>
    </submittedName>
</protein>
<dbReference type="RefSeq" id="XP_009171473.1">
    <property type="nucleotide sequence ID" value="XM_009173209.1"/>
</dbReference>